<evidence type="ECO:0000313" key="3">
    <source>
        <dbReference type="EMBL" id="CAB5035392.1"/>
    </source>
</evidence>
<feature type="transmembrane region" description="Helical" evidence="1">
    <location>
        <begin position="300"/>
        <end position="318"/>
    </location>
</feature>
<name>A0A6J5Z3F8_9ZZZZ</name>
<evidence type="ECO:0000256" key="1">
    <source>
        <dbReference type="SAM" id="Phobius"/>
    </source>
</evidence>
<dbReference type="EMBL" id="CAFBPX010000132">
    <property type="protein sequence ID" value="CAB5035392.1"/>
    <property type="molecule type" value="Genomic_DNA"/>
</dbReference>
<protein>
    <submittedName>
        <fullName evidence="2">Unannotated protein</fullName>
    </submittedName>
</protein>
<feature type="transmembrane region" description="Helical" evidence="1">
    <location>
        <begin position="381"/>
        <end position="398"/>
    </location>
</feature>
<dbReference type="EMBL" id="CAESAO010000012">
    <property type="protein sequence ID" value="CAB4337185.1"/>
    <property type="molecule type" value="Genomic_DNA"/>
</dbReference>
<feature type="transmembrane region" description="Helical" evidence="1">
    <location>
        <begin position="183"/>
        <end position="205"/>
    </location>
</feature>
<feature type="transmembrane region" description="Helical" evidence="1">
    <location>
        <begin position="21"/>
        <end position="43"/>
    </location>
</feature>
<keyword evidence="1" id="KW-0812">Transmembrane</keyword>
<feature type="transmembrane region" description="Helical" evidence="1">
    <location>
        <begin position="263"/>
        <end position="280"/>
    </location>
</feature>
<gene>
    <name evidence="2" type="ORF">UFOPK3522_00277</name>
    <name evidence="3" type="ORF">UFOPK4175_00796</name>
</gene>
<keyword evidence="1" id="KW-1133">Transmembrane helix</keyword>
<feature type="transmembrane region" description="Helical" evidence="1">
    <location>
        <begin position="142"/>
        <end position="163"/>
    </location>
</feature>
<proteinExistence type="predicted"/>
<accession>A0A6J5Z3F8</accession>
<feature type="transmembrane region" description="Helical" evidence="1">
    <location>
        <begin position="108"/>
        <end position="130"/>
    </location>
</feature>
<sequence>MSGAAADPVELPRPRMARGDWLVLFVFAAMAVAPLIGLLVRVWTQGGVITGADGFLVTDPMQYVNWLRQSGESGAAANLYDLAPGPHSFVHPGLFISGLLYRLGFGVVLAYLVWKPVAILALFAGAFLFSARFLTRTGDRRVAVILGLFFASPIAAAVGWASAAQSTVKFNLDFVSGELWTGTYLWGYLFTAVGVGLMPLGLLAFERARRTHGVRPLLIASSIGLIASWCQPWQGATFALILIGASLMADGRDRAALVASAKLLAPVLLATAAPLVYYFLLSKYDPSWRLAGEVNNFGRWPWWVTVVGIAPLAIPALFAYRIRALDFGDWMLRIWPVAGLIIFYLPVGTFPFHAFQGIALPLAILAMVAVRSWLGARPLPLFWAAVVVAFLVVPGTIYRADQMRGAVKAGRQAFFLEPGERDALRWIERQPGRGGVLSPVPDGAYIPAYTGREVWAGAGSWTPDFGWRGLAVAELFNGIGGADADQALVVGSGARFVYASCRAKAGLDQKLAPITLGPVHNFGCARVWEIRPPAGGWK</sequence>
<reference evidence="2" key="1">
    <citation type="submission" date="2020-05" db="EMBL/GenBank/DDBJ databases">
        <authorList>
            <person name="Chiriac C."/>
            <person name="Salcher M."/>
            <person name="Ghai R."/>
            <person name="Kavagutti S V."/>
        </authorList>
    </citation>
    <scope>NUCLEOTIDE SEQUENCE</scope>
</reference>
<keyword evidence="1" id="KW-0472">Membrane</keyword>
<organism evidence="2">
    <name type="scientific">freshwater metagenome</name>
    <dbReference type="NCBI Taxonomy" id="449393"/>
    <lineage>
        <taxon>unclassified sequences</taxon>
        <taxon>metagenomes</taxon>
        <taxon>ecological metagenomes</taxon>
    </lineage>
</organism>
<dbReference type="AlphaFoldDB" id="A0A6J5Z3F8"/>
<evidence type="ECO:0000313" key="2">
    <source>
        <dbReference type="EMBL" id="CAB4337185.1"/>
    </source>
</evidence>
<feature type="transmembrane region" description="Helical" evidence="1">
    <location>
        <begin position="330"/>
        <end position="347"/>
    </location>
</feature>